<dbReference type="EMBL" id="CAUOFW020004234">
    <property type="protein sequence ID" value="CAK9164546.1"/>
    <property type="molecule type" value="Genomic_DNA"/>
</dbReference>
<gene>
    <name evidence="1" type="ORF">ILEXP_LOCUS33678</name>
</gene>
<dbReference type="AlphaFoldDB" id="A0ABC8T8Y5"/>
<dbReference type="Proteomes" id="UP001642360">
    <property type="component" value="Unassembled WGS sequence"/>
</dbReference>
<organism evidence="1 2">
    <name type="scientific">Ilex paraguariensis</name>
    <name type="common">yerba mate</name>
    <dbReference type="NCBI Taxonomy" id="185542"/>
    <lineage>
        <taxon>Eukaryota</taxon>
        <taxon>Viridiplantae</taxon>
        <taxon>Streptophyta</taxon>
        <taxon>Embryophyta</taxon>
        <taxon>Tracheophyta</taxon>
        <taxon>Spermatophyta</taxon>
        <taxon>Magnoliopsida</taxon>
        <taxon>eudicotyledons</taxon>
        <taxon>Gunneridae</taxon>
        <taxon>Pentapetalae</taxon>
        <taxon>asterids</taxon>
        <taxon>campanulids</taxon>
        <taxon>Aquifoliales</taxon>
        <taxon>Aquifoliaceae</taxon>
        <taxon>Ilex</taxon>
    </lineage>
</organism>
<protein>
    <submittedName>
        <fullName evidence="1">Uncharacterized protein</fullName>
    </submittedName>
</protein>
<sequence length="69" mass="7854">MLEVRTGVQRWYHPFILKGTSDGAFGQLHPWKTDMHVRDKILALLDSWQEAFGGPLVESILSTTGLMRN</sequence>
<keyword evidence="2" id="KW-1185">Reference proteome</keyword>
<comment type="caution">
    <text evidence="1">The sequence shown here is derived from an EMBL/GenBank/DDBJ whole genome shotgun (WGS) entry which is preliminary data.</text>
</comment>
<accession>A0ABC8T8Y5</accession>
<evidence type="ECO:0000313" key="2">
    <source>
        <dbReference type="Proteomes" id="UP001642360"/>
    </source>
</evidence>
<name>A0ABC8T8Y5_9AQUA</name>
<reference evidence="1 2" key="1">
    <citation type="submission" date="2024-02" db="EMBL/GenBank/DDBJ databases">
        <authorList>
            <person name="Vignale AGUSTIN F."/>
            <person name="Sosa J E."/>
            <person name="Modenutti C."/>
        </authorList>
    </citation>
    <scope>NUCLEOTIDE SEQUENCE [LARGE SCALE GENOMIC DNA]</scope>
</reference>
<evidence type="ECO:0000313" key="1">
    <source>
        <dbReference type="EMBL" id="CAK9164546.1"/>
    </source>
</evidence>
<proteinExistence type="predicted"/>